<evidence type="ECO:0000313" key="3">
    <source>
        <dbReference type="Proteomes" id="UP001215216"/>
    </source>
</evidence>
<evidence type="ECO:0000259" key="1">
    <source>
        <dbReference type="Pfam" id="PF01551"/>
    </source>
</evidence>
<keyword evidence="2" id="KW-0378">Hydrolase</keyword>
<organism evidence="2 3">
    <name type="scientific">Arcanobacterium canis</name>
    <dbReference type="NCBI Taxonomy" id="999183"/>
    <lineage>
        <taxon>Bacteria</taxon>
        <taxon>Bacillati</taxon>
        <taxon>Actinomycetota</taxon>
        <taxon>Actinomycetes</taxon>
        <taxon>Actinomycetales</taxon>
        <taxon>Actinomycetaceae</taxon>
        <taxon>Arcanobacterium</taxon>
    </lineage>
</organism>
<feature type="domain" description="M23ase beta-sheet core" evidence="1">
    <location>
        <begin position="199"/>
        <end position="293"/>
    </location>
</feature>
<name>A0ABY8G163_9ACTO</name>
<accession>A0ABY8G163</accession>
<dbReference type="PANTHER" id="PTHR21666:SF270">
    <property type="entry name" value="MUREIN HYDROLASE ACTIVATOR ENVC"/>
    <property type="match status" value="1"/>
</dbReference>
<gene>
    <name evidence="2" type="ORF">P7079_06550</name>
</gene>
<proteinExistence type="predicted"/>
<protein>
    <submittedName>
        <fullName evidence="2">M23 family metallopeptidase</fullName>
        <ecNumber evidence="2">3.4.24.-</ecNumber>
    </submittedName>
</protein>
<dbReference type="Pfam" id="PF01551">
    <property type="entry name" value="Peptidase_M23"/>
    <property type="match status" value="1"/>
</dbReference>
<dbReference type="InterPro" id="IPR011055">
    <property type="entry name" value="Dup_hybrid_motif"/>
</dbReference>
<dbReference type="PANTHER" id="PTHR21666">
    <property type="entry name" value="PEPTIDASE-RELATED"/>
    <property type="match status" value="1"/>
</dbReference>
<dbReference type="GO" id="GO:0016787">
    <property type="term" value="F:hydrolase activity"/>
    <property type="evidence" value="ECO:0007669"/>
    <property type="project" value="UniProtKB-KW"/>
</dbReference>
<keyword evidence="3" id="KW-1185">Reference proteome</keyword>
<evidence type="ECO:0000313" key="2">
    <source>
        <dbReference type="EMBL" id="WFM83051.1"/>
    </source>
</evidence>
<dbReference type="RefSeq" id="WP_278012477.1">
    <property type="nucleotide sequence ID" value="NZ_CP121208.1"/>
</dbReference>
<reference evidence="2 3" key="1">
    <citation type="submission" date="2023-03" db="EMBL/GenBank/DDBJ databases">
        <title>Complete genome of Arcanobacterium canis strain DSM 25104 isolated in 2010 from a canine otitis externa in Germany.</title>
        <authorList>
            <person name="Borowiak M."/>
            <person name="Kreitlow A."/>
            <person name="Malorny B."/>
            <person name="Laemmler C."/>
            <person name="Prenger-Berninghoff E."/>
            <person name="Ploetz M."/>
            <person name="Abdulmawjood A."/>
        </authorList>
    </citation>
    <scope>NUCLEOTIDE SEQUENCE [LARGE SCALE GENOMIC DNA]</scope>
    <source>
        <strain evidence="2 3">DSM 25104</strain>
    </source>
</reference>
<dbReference type="Gene3D" id="2.70.70.10">
    <property type="entry name" value="Glucose Permease (Domain IIA)"/>
    <property type="match status" value="1"/>
</dbReference>
<sequence length="321" mass="34419">MEERPALPSRKELRLARLAADRNVQLTKHTHATDVIDTDQQSHVQSQSHRRSFVHDLFPGLAIFSPLRRSLKGAALTTSAVFAISVMGGVLVSRVNTVAEASAGAQSVLNTVATHPVADTPKELQARAGAEEESRFHATEQMLAVAPGEMCKIGSGANSLASAFFKSNDAVIYPLAVGQYRLTSNYGGRFDPFTGESSFHLGQDFGAPTGTPVYAIADGVVIHAGAGIQGRSSNLIIVQHEIGGKKFTSWYVHMWDDGVLVKVGDKVKIGQQIAKVGSNGYSTGPHLHLEIHPGEGVETETTNPLTFLKEHQARDIASLCF</sequence>
<dbReference type="EMBL" id="CP121208">
    <property type="protein sequence ID" value="WFM83051.1"/>
    <property type="molecule type" value="Genomic_DNA"/>
</dbReference>
<dbReference type="EC" id="3.4.24.-" evidence="2"/>
<dbReference type="InterPro" id="IPR050570">
    <property type="entry name" value="Cell_wall_metabolism_enzyme"/>
</dbReference>
<dbReference type="InterPro" id="IPR016047">
    <property type="entry name" value="M23ase_b-sheet_dom"/>
</dbReference>
<dbReference type="CDD" id="cd12797">
    <property type="entry name" value="M23_peptidase"/>
    <property type="match status" value="1"/>
</dbReference>
<dbReference type="Proteomes" id="UP001215216">
    <property type="component" value="Chromosome"/>
</dbReference>
<dbReference type="SUPFAM" id="SSF51261">
    <property type="entry name" value="Duplicated hybrid motif"/>
    <property type="match status" value="1"/>
</dbReference>